<feature type="coiled-coil region" evidence="1">
    <location>
        <begin position="170"/>
        <end position="204"/>
    </location>
</feature>
<accession>Q8B0Z2</accession>
<proteinExistence type="predicted"/>
<feature type="coiled-coil region" evidence="1">
    <location>
        <begin position="262"/>
        <end position="314"/>
    </location>
</feature>
<organism evidence="2">
    <name type="scientific">Peanut clump virus Ni</name>
    <dbReference type="NCBI Taxonomy" id="188887"/>
    <lineage>
        <taxon>Viruses</taxon>
        <taxon>Riboviria</taxon>
        <taxon>Orthornavirae</taxon>
        <taxon>Kitrinoviricota</taxon>
        <taxon>Alsuviricetes</taxon>
        <taxon>Martellivirales</taxon>
        <taxon>Virgaviridae</taxon>
        <taxon>Pecluvirus</taxon>
        <taxon>Pecluvirus arachidis</taxon>
        <taxon>Peanut clump virus</taxon>
    </lineage>
</organism>
<reference evidence="2" key="1">
    <citation type="journal article" date="2003" name="Arch. Virol.">
        <title>Molecular diversity of RNA-2 genome segments in pecluviruses causing peanut clump disease in West Africa and India.</title>
        <authorList>
            <person name="Naidu R.A."/>
            <person name="Sawyer S."/>
            <person name="Deom C.M."/>
        </authorList>
    </citation>
    <scope>NUCLEOTIDE SEQUENCE</scope>
    <source>
        <strain evidence="2">Ni</strain>
    </source>
</reference>
<sequence length="319" mass="36948">MSDILVVDVPELFLAVSQEDRFPGHVTVHKLNSFSKSCVLRADFDPVPFGMVFVVGAVVGSVPLSVHRRLSVKGCPVVIEGEGLLKLYEKLRVHREIVNMHGQVMIGLKQGLYDVRGVLKAEYIRCSDVFLWSDFGGCLPLRLWSRYVFCTDRFVDDPQLVLDGREGEEINVLRKEALELQRQLKEQKDRVVELQSQISKQQGAGVGASSSTEASIRRDVEYWQRTAMHWQEEVKKLKYSWEITEKDRLKLGSEKNRAEYEVKDLTISKNRLQYEVDQLRKRRDELITQSVKDRNSYERNVDELNGIIKRYSEKYGPYY</sequence>
<name>Q8B0Z2_9VIRU</name>
<protein>
    <submittedName>
        <fullName evidence="2">p37</fullName>
    </submittedName>
</protein>
<keyword evidence="1" id="KW-0175">Coiled coil</keyword>
<evidence type="ECO:0000313" key="2">
    <source>
        <dbReference type="EMBL" id="AAO15503.1"/>
    </source>
</evidence>
<dbReference type="EMBL" id="AF447398">
    <property type="protein sequence ID" value="AAO15503.1"/>
    <property type="molecule type" value="Genomic_RNA"/>
</dbReference>
<evidence type="ECO:0000256" key="1">
    <source>
        <dbReference type="SAM" id="Coils"/>
    </source>
</evidence>